<dbReference type="Pfam" id="PF13618">
    <property type="entry name" value="Gluconate_2-dh3"/>
    <property type="match status" value="1"/>
</dbReference>
<dbReference type="Proteomes" id="UP000648801">
    <property type="component" value="Unassembled WGS sequence"/>
</dbReference>
<dbReference type="EMBL" id="BMJB01000005">
    <property type="protein sequence ID" value="GGA80594.1"/>
    <property type="molecule type" value="Genomic_DNA"/>
</dbReference>
<dbReference type="AlphaFoldDB" id="A0A916WAH1"/>
<keyword evidence="3" id="KW-1185">Reference proteome</keyword>
<comment type="caution">
    <text evidence="2">The sequence shown here is derived from an EMBL/GenBank/DDBJ whole genome shotgun (WGS) entry which is preliminary data.</text>
</comment>
<evidence type="ECO:0000313" key="3">
    <source>
        <dbReference type="Proteomes" id="UP000648801"/>
    </source>
</evidence>
<name>A0A916WAH1_9BACT</name>
<evidence type="ECO:0000313" key="2">
    <source>
        <dbReference type="EMBL" id="GGA80594.1"/>
    </source>
</evidence>
<evidence type="ECO:0000256" key="1">
    <source>
        <dbReference type="SAM" id="MobiDB-lite"/>
    </source>
</evidence>
<feature type="region of interest" description="Disordered" evidence="1">
    <location>
        <begin position="1"/>
        <end position="31"/>
    </location>
</feature>
<dbReference type="InterPro" id="IPR027056">
    <property type="entry name" value="Gluconate_2DH_su3"/>
</dbReference>
<sequence>MTTKNRETSETPNQQGDAADTSLVPRDPLTGDAILPRTQPGYYAGFTTLSQQSFWDAATRKVIDKRVNHQPPIRFFNPTEASFWTTVFDHLIPQTDRTPDHRIAILPTLDERLYHDRTNGYRYEDMPHDREAYHLAFDAINQEARSEYRADFISLPYLQQDLVLKTLHDGEPKAAPEIWKQMSVHRFWLLLIGDAIDIYYAHPWAWDEIGFGGPAYPRAYIRLERGEPEPWEAEEQRYDWVAPDHAVSGEIEATHEFYLESVQHRSHRRKHERLP</sequence>
<accession>A0A916WAH1</accession>
<proteinExistence type="predicted"/>
<protein>
    <submittedName>
        <fullName evidence="2">Uncharacterized protein</fullName>
    </submittedName>
</protein>
<reference evidence="2" key="1">
    <citation type="journal article" date="2014" name="Int. J. Syst. Evol. Microbiol.">
        <title>Complete genome sequence of Corynebacterium casei LMG S-19264T (=DSM 44701T), isolated from a smear-ripened cheese.</title>
        <authorList>
            <consortium name="US DOE Joint Genome Institute (JGI-PGF)"/>
            <person name="Walter F."/>
            <person name="Albersmeier A."/>
            <person name="Kalinowski J."/>
            <person name="Ruckert C."/>
        </authorList>
    </citation>
    <scope>NUCLEOTIDE SEQUENCE</scope>
    <source>
        <strain evidence="2">CGMCC 1.15447</strain>
    </source>
</reference>
<reference evidence="2" key="2">
    <citation type="submission" date="2020-09" db="EMBL/GenBank/DDBJ databases">
        <authorList>
            <person name="Sun Q."/>
            <person name="Zhou Y."/>
        </authorList>
    </citation>
    <scope>NUCLEOTIDE SEQUENCE</scope>
    <source>
        <strain evidence="2">CGMCC 1.15447</strain>
    </source>
</reference>
<gene>
    <name evidence="2" type="ORF">GCM10011507_34780</name>
</gene>
<organism evidence="2 3">
    <name type="scientific">Edaphobacter acidisoli</name>
    <dbReference type="NCBI Taxonomy" id="2040573"/>
    <lineage>
        <taxon>Bacteria</taxon>
        <taxon>Pseudomonadati</taxon>
        <taxon>Acidobacteriota</taxon>
        <taxon>Terriglobia</taxon>
        <taxon>Terriglobales</taxon>
        <taxon>Acidobacteriaceae</taxon>
        <taxon>Edaphobacter</taxon>
    </lineage>
</organism>
<dbReference type="RefSeq" id="WP_188760815.1">
    <property type="nucleotide sequence ID" value="NZ_BMJB01000005.1"/>
</dbReference>